<name>E1QQW6_VULDI</name>
<dbReference type="STRING" id="572478.Vdis_1149"/>
<reference evidence="1 2" key="1">
    <citation type="journal article" date="2010" name="Stand. Genomic Sci.">
        <title>Complete genome sequence of Vulcanisaeta distributa type strain (IC-017).</title>
        <authorList>
            <person name="Mavromatis K."/>
            <person name="Sikorski J."/>
            <person name="Pabst E."/>
            <person name="Teshima H."/>
            <person name="Lapidus A."/>
            <person name="Lucas S."/>
            <person name="Nolan M."/>
            <person name="Glavina Del Rio T."/>
            <person name="Cheng J.F."/>
            <person name="Bruce D."/>
            <person name="Goodwin L."/>
            <person name="Pitluck S."/>
            <person name="Liolios K."/>
            <person name="Ivanova N."/>
            <person name="Mikhailova N."/>
            <person name="Pati A."/>
            <person name="Chen A."/>
            <person name="Palaniappan K."/>
            <person name="Land M."/>
            <person name="Hauser L."/>
            <person name="Chang Y.J."/>
            <person name="Jeffries C.D."/>
            <person name="Rohde M."/>
            <person name="Spring S."/>
            <person name="Goker M."/>
            <person name="Wirth R."/>
            <person name="Woyke T."/>
            <person name="Bristow J."/>
            <person name="Eisen J.A."/>
            <person name="Markowitz V."/>
            <person name="Hugenholtz P."/>
            <person name="Klenk H.P."/>
            <person name="Kyrpides N.C."/>
        </authorList>
    </citation>
    <scope>NUCLEOTIDE SEQUENCE [LARGE SCALE GENOMIC DNA]</scope>
    <source>
        <strain evidence="2">DSM 14429 / JCM 11212 / NBRC 100878 / IC-017</strain>
    </source>
</reference>
<protein>
    <submittedName>
        <fullName evidence="1">Uncharacterized protein</fullName>
    </submittedName>
</protein>
<dbReference type="Proteomes" id="UP000006681">
    <property type="component" value="Chromosome"/>
</dbReference>
<proteinExistence type="predicted"/>
<dbReference type="GeneID" id="9752081"/>
<dbReference type="HOGENOM" id="CLU_1912454_0_0_2"/>
<dbReference type="KEGG" id="vdi:Vdis_1149"/>
<evidence type="ECO:0000313" key="2">
    <source>
        <dbReference type="Proteomes" id="UP000006681"/>
    </source>
</evidence>
<evidence type="ECO:0000313" key="1">
    <source>
        <dbReference type="EMBL" id="ADN50536.1"/>
    </source>
</evidence>
<dbReference type="EMBL" id="CP002100">
    <property type="protein sequence ID" value="ADN50536.1"/>
    <property type="molecule type" value="Genomic_DNA"/>
</dbReference>
<organism evidence="1 2">
    <name type="scientific">Vulcanisaeta distributa (strain DSM 14429 / JCM 11212 / NBRC 100878 / IC-017)</name>
    <dbReference type="NCBI Taxonomy" id="572478"/>
    <lineage>
        <taxon>Archaea</taxon>
        <taxon>Thermoproteota</taxon>
        <taxon>Thermoprotei</taxon>
        <taxon>Thermoproteales</taxon>
        <taxon>Thermoproteaceae</taxon>
        <taxon>Vulcanisaeta</taxon>
    </lineage>
</organism>
<dbReference type="AlphaFoldDB" id="E1QQW6"/>
<dbReference type="OrthoDB" id="386958at2157"/>
<dbReference type="eggNOG" id="arCOG06981">
    <property type="taxonomic scope" value="Archaea"/>
</dbReference>
<reference evidence="2" key="2">
    <citation type="journal article" date="2010" name="Stand. Genomic Sci.">
        <title>Complete genome sequence of Vulcanisaeta distributa type strain (IC-017T).</title>
        <authorList>
            <person name="Mavromatis K."/>
            <person name="Sikorski J."/>
            <person name="Pabst E."/>
            <person name="Teshima H."/>
            <person name="Lapidus A."/>
            <person name="Lucas S."/>
            <person name="Nolan M."/>
            <person name="Glavina Del Rio T."/>
            <person name="Cheng J."/>
            <person name="Bruce D."/>
            <person name="Goodwin L."/>
            <person name="Pitluck S."/>
            <person name="Liolios K."/>
            <person name="Ivanova N."/>
            <person name="Mikhailova N."/>
            <person name="Pati A."/>
            <person name="Chen A."/>
            <person name="Palaniappan K."/>
            <person name="Land M."/>
            <person name="Hauser L."/>
            <person name="Chang Y."/>
            <person name="Jeffries C."/>
            <person name="Rohde M."/>
            <person name="Spring S."/>
            <person name="Goker M."/>
            <person name="Wirth R."/>
            <person name="Woyke T."/>
            <person name="Bristow J."/>
            <person name="Eisen J."/>
            <person name="Markowitz V."/>
            <person name="Hugenholtz P."/>
            <person name="Klenk H."/>
            <person name="Kyrpides N."/>
        </authorList>
    </citation>
    <scope>NUCLEOTIDE SEQUENCE [LARGE SCALE GENOMIC DNA]</scope>
    <source>
        <strain evidence="2">DSM 14429 / JCM 11212 / NBRC 100878 / IC-017</strain>
    </source>
</reference>
<gene>
    <name evidence="1" type="ordered locus">Vdis_1149</name>
</gene>
<keyword evidence="2" id="KW-1185">Reference proteome</keyword>
<accession>E1QQW6</accession>
<dbReference type="RefSeq" id="WP_013336261.1">
    <property type="nucleotide sequence ID" value="NC_014537.1"/>
</dbReference>
<sequence>MYYLVLPSRCGGSLATEHFAFRPVEFGDFAYAFISAFNECGTLPMLHIAGVGRFIISRDLGVRLLVWLGGQGHARFKLPNLSTLTHLIPLARRIKCSLGVCDFYGDLTLLDLARFRHRLPIEYRVLPTGPTL</sequence>